<evidence type="ECO:0000259" key="1">
    <source>
        <dbReference type="Pfam" id="PF26297"/>
    </source>
</evidence>
<dbReference type="Pfam" id="PF26297">
    <property type="entry name" value="DUF8081"/>
    <property type="match status" value="1"/>
</dbReference>
<dbReference type="RefSeq" id="WP_227228701.1">
    <property type="nucleotide sequence ID" value="NZ_JAJCVJ010000001.1"/>
</dbReference>
<accession>A0ABD5R7G4</accession>
<evidence type="ECO:0000313" key="3">
    <source>
        <dbReference type="Proteomes" id="UP001596201"/>
    </source>
</evidence>
<reference evidence="2 3" key="1">
    <citation type="journal article" date="2019" name="Int. J. Syst. Evol. Microbiol.">
        <title>The Global Catalogue of Microorganisms (GCM) 10K type strain sequencing project: providing services to taxonomists for standard genome sequencing and annotation.</title>
        <authorList>
            <consortium name="The Broad Institute Genomics Platform"/>
            <consortium name="The Broad Institute Genome Sequencing Center for Infectious Disease"/>
            <person name="Wu L."/>
            <person name="Ma J."/>
        </authorList>
    </citation>
    <scope>NUCLEOTIDE SEQUENCE [LARGE SCALE GENOMIC DNA]</scope>
    <source>
        <strain evidence="2 3">CGMCC 1.12237</strain>
    </source>
</reference>
<organism evidence="2 3">
    <name type="scientific">Salinirubrum litoreum</name>
    <dbReference type="NCBI Taxonomy" id="1126234"/>
    <lineage>
        <taxon>Archaea</taxon>
        <taxon>Methanobacteriati</taxon>
        <taxon>Methanobacteriota</taxon>
        <taxon>Stenosarchaea group</taxon>
        <taxon>Halobacteria</taxon>
        <taxon>Halobacteriales</taxon>
        <taxon>Haloferacaceae</taxon>
        <taxon>Salinirubrum</taxon>
    </lineage>
</organism>
<dbReference type="EMBL" id="JBHSKX010000001">
    <property type="protein sequence ID" value="MFC5365956.1"/>
    <property type="molecule type" value="Genomic_DNA"/>
</dbReference>
<dbReference type="InterPro" id="IPR058394">
    <property type="entry name" value="DUF8081"/>
</dbReference>
<sequence>MTEYVVDIKPSARRTNGAVGSLVNRRGARCRFEAREDAERWAEGLSVEGDARVWIRRANPDDSTGADAYLIGRHGERELEWAPDKRRRRLRQVTAEQQHIARFRR</sequence>
<comment type="caution">
    <text evidence="2">The sequence shown here is derived from an EMBL/GenBank/DDBJ whole genome shotgun (WGS) entry which is preliminary data.</text>
</comment>
<dbReference type="Proteomes" id="UP001596201">
    <property type="component" value="Unassembled WGS sequence"/>
</dbReference>
<protein>
    <recommendedName>
        <fullName evidence="1">DUF8081 domain-containing protein</fullName>
    </recommendedName>
</protein>
<evidence type="ECO:0000313" key="2">
    <source>
        <dbReference type="EMBL" id="MFC5365956.1"/>
    </source>
</evidence>
<name>A0ABD5R7G4_9EURY</name>
<keyword evidence="3" id="KW-1185">Reference proteome</keyword>
<gene>
    <name evidence="2" type="ORF">ACFPJ5_03335</name>
</gene>
<feature type="domain" description="DUF8081" evidence="1">
    <location>
        <begin position="4"/>
        <end position="72"/>
    </location>
</feature>
<proteinExistence type="predicted"/>
<dbReference type="AlphaFoldDB" id="A0ABD5R7G4"/>